<dbReference type="PANTHER" id="PTHR37984:SF5">
    <property type="entry name" value="PROTEIN NYNRIN-LIKE"/>
    <property type="match status" value="1"/>
</dbReference>
<name>U6LU37_9EIME</name>
<dbReference type="CDD" id="cd01647">
    <property type="entry name" value="RT_LTR"/>
    <property type="match status" value="1"/>
</dbReference>
<dbReference type="InterPro" id="IPR043128">
    <property type="entry name" value="Rev_trsase/Diguanyl_cyclase"/>
</dbReference>
<sequence length="246" mass="27944">MLGGAKYFSTLELEAGFHQIRMAKEERWKTAFRSVLGLFEYKVMSFDLKGAPATFQANINAYLQPLRVQEEIKPAADKIEPIRAWPEVLANETQLRQFLGTVNYCRMFMGPDYADISRPLVTLALKATPFHWKTAHTQAIRHFKQRLIDYTTPQVPDASNPSELYTDASVYAIGGILEQARESIGFLSQAMTPVQQKYSIYDQELLLLVTALDKWSHLLRVAKVTAFTGHPALTDLRKLQTSKPLH</sequence>
<protein>
    <submittedName>
        <fullName evidence="3">OSJNBa0042F21.10 protein, related</fullName>
    </submittedName>
</protein>
<reference evidence="3" key="1">
    <citation type="submission" date="2013-10" db="EMBL/GenBank/DDBJ databases">
        <title>Genomic analysis of the causative agents of coccidiosis in chickens.</title>
        <authorList>
            <person name="Reid A.J."/>
            <person name="Blake D."/>
            <person name="Billington K."/>
            <person name="Browne H."/>
            <person name="Dunn M."/>
            <person name="Hung S."/>
            <person name="Kawahara F."/>
            <person name="Miranda-Saavedra D."/>
            <person name="Mourier T."/>
            <person name="Nagra H."/>
            <person name="Otto T.D."/>
            <person name="Rawlings N."/>
            <person name="Sanchez A."/>
            <person name="Sanders M."/>
            <person name="Subramaniam C."/>
            <person name="Tay Y."/>
            <person name="Dear P."/>
            <person name="Doerig C."/>
            <person name="Gruber A."/>
            <person name="Parkinson J."/>
            <person name="Shirley M."/>
            <person name="Wan K.L."/>
            <person name="Berriman M."/>
            <person name="Tomley F."/>
            <person name="Pain A."/>
        </authorList>
    </citation>
    <scope>NUCLEOTIDE SEQUENCE [LARGE SCALE GENOMIC DNA]</scope>
    <source>
        <strain evidence="3">Houghton</strain>
    </source>
</reference>
<dbReference type="PANTHER" id="PTHR37984">
    <property type="entry name" value="PROTEIN CBG26694"/>
    <property type="match status" value="1"/>
</dbReference>
<dbReference type="InterPro" id="IPR050951">
    <property type="entry name" value="Retrovirus_Pol_polyprotein"/>
</dbReference>
<evidence type="ECO:0000313" key="3">
    <source>
        <dbReference type="EMBL" id="CDJ52788.1"/>
    </source>
</evidence>
<proteinExistence type="predicted"/>
<keyword evidence="1" id="KW-0511">Multifunctional enzyme</keyword>
<dbReference type="Pfam" id="PF17919">
    <property type="entry name" value="RT_RNaseH_2"/>
    <property type="match status" value="1"/>
</dbReference>
<dbReference type="AlphaFoldDB" id="U6LU37"/>
<dbReference type="GO" id="GO:0003824">
    <property type="term" value="F:catalytic activity"/>
    <property type="evidence" value="ECO:0007669"/>
    <property type="project" value="UniProtKB-KW"/>
</dbReference>
<keyword evidence="4" id="KW-1185">Reference proteome</keyword>
<dbReference type="InterPro" id="IPR041577">
    <property type="entry name" value="RT_RNaseH_2"/>
</dbReference>
<gene>
    <name evidence="3" type="ORF">EBH_0004980</name>
</gene>
<dbReference type="Gene3D" id="3.10.10.10">
    <property type="entry name" value="HIV Type 1 Reverse Transcriptase, subunit A, domain 1"/>
    <property type="match status" value="1"/>
</dbReference>
<organism evidence="3 4">
    <name type="scientific">Eimeria brunetti</name>
    <dbReference type="NCBI Taxonomy" id="51314"/>
    <lineage>
        <taxon>Eukaryota</taxon>
        <taxon>Sar</taxon>
        <taxon>Alveolata</taxon>
        <taxon>Apicomplexa</taxon>
        <taxon>Conoidasida</taxon>
        <taxon>Coccidia</taxon>
        <taxon>Eucoccidiorida</taxon>
        <taxon>Eimeriorina</taxon>
        <taxon>Eimeriidae</taxon>
        <taxon>Eimeria</taxon>
    </lineage>
</organism>
<feature type="domain" description="Reverse transcriptase/retrotransposon-derived protein RNase H-like" evidence="2">
    <location>
        <begin position="132"/>
        <end position="225"/>
    </location>
</feature>
<accession>U6LU37</accession>
<dbReference type="OrthoDB" id="2013610at2759"/>
<reference evidence="3" key="2">
    <citation type="submission" date="2013-10" db="EMBL/GenBank/DDBJ databases">
        <authorList>
            <person name="Aslett M."/>
        </authorList>
    </citation>
    <scope>NUCLEOTIDE SEQUENCE [LARGE SCALE GENOMIC DNA]</scope>
    <source>
        <strain evidence="3">Houghton</strain>
    </source>
</reference>
<dbReference type="Proteomes" id="UP000030750">
    <property type="component" value="Unassembled WGS sequence"/>
</dbReference>
<dbReference type="InterPro" id="IPR043502">
    <property type="entry name" value="DNA/RNA_pol_sf"/>
</dbReference>
<dbReference type="EMBL" id="HG713193">
    <property type="protein sequence ID" value="CDJ52788.1"/>
    <property type="molecule type" value="Genomic_DNA"/>
</dbReference>
<evidence type="ECO:0000313" key="4">
    <source>
        <dbReference type="Proteomes" id="UP000030750"/>
    </source>
</evidence>
<dbReference type="VEuPathDB" id="ToxoDB:EBH_0004980"/>
<dbReference type="SUPFAM" id="SSF56672">
    <property type="entry name" value="DNA/RNA polymerases"/>
    <property type="match status" value="1"/>
</dbReference>
<evidence type="ECO:0000259" key="2">
    <source>
        <dbReference type="Pfam" id="PF17919"/>
    </source>
</evidence>
<evidence type="ECO:0000256" key="1">
    <source>
        <dbReference type="ARBA" id="ARBA00023268"/>
    </source>
</evidence>
<dbReference type="Gene3D" id="3.30.70.270">
    <property type="match status" value="2"/>
</dbReference>